<reference evidence="3" key="1">
    <citation type="submission" date="2021-07" db="EMBL/GenBank/DDBJ databases">
        <title>Draft genome of Mortierella alpina, strain LL118, isolated from an aspen leaf litter sample.</title>
        <authorList>
            <person name="Yang S."/>
            <person name="Vinatzer B.A."/>
        </authorList>
    </citation>
    <scope>NUCLEOTIDE SEQUENCE</scope>
    <source>
        <strain evidence="3">LL118</strain>
    </source>
</reference>
<evidence type="ECO:0000313" key="4">
    <source>
        <dbReference type="Proteomes" id="UP000717515"/>
    </source>
</evidence>
<dbReference type="Pfam" id="PF07534">
    <property type="entry name" value="TLD"/>
    <property type="match status" value="1"/>
</dbReference>
<gene>
    <name evidence="3" type="ORF">KVV02_001344</name>
</gene>
<dbReference type="GO" id="GO:0006508">
    <property type="term" value="P:proteolysis"/>
    <property type="evidence" value="ECO:0007669"/>
    <property type="project" value="InterPro"/>
</dbReference>
<dbReference type="Gene3D" id="3.90.226.10">
    <property type="entry name" value="2-enoyl-CoA Hydratase, Chain A, domain 1"/>
    <property type="match status" value="1"/>
</dbReference>
<dbReference type="Proteomes" id="UP000717515">
    <property type="component" value="Unassembled WGS sequence"/>
</dbReference>
<feature type="compositionally biased region" description="Basic and acidic residues" evidence="1">
    <location>
        <begin position="186"/>
        <end position="203"/>
    </location>
</feature>
<dbReference type="InterPro" id="IPR006571">
    <property type="entry name" value="TLDc_dom"/>
</dbReference>
<evidence type="ECO:0000256" key="1">
    <source>
        <dbReference type="SAM" id="MobiDB-lite"/>
    </source>
</evidence>
<proteinExistence type="predicted"/>
<dbReference type="InterPro" id="IPR005151">
    <property type="entry name" value="Tail-specific_protease"/>
</dbReference>
<feature type="region of interest" description="Disordered" evidence="1">
    <location>
        <begin position="1"/>
        <end position="42"/>
    </location>
</feature>
<evidence type="ECO:0000259" key="2">
    <source>
        <dbReference type="PROSITE" id="PS51886"/>
    </source>
</evidence>
<feature type="region of interest" description="Disordered" evidence="1">
    <location>
        <begin position="784"/>
        <end position="816"/>
    </location>
</feature>
<feature type="compositionally biased region" description="Low complexity" evidence="1">
    <location>
        <begin position="266"/>
        <end position="281"/>
    </location>
</feature>
<evidence type="ECO:0000313" key="3">
    <source>
        <dbReference type="EMBL" id="KAG9323503.1"/>
    </source>
</evidence>
<comment type="caution">
    <text evidence="3">The sequence shown here is derived from an EMBL/GenBank/DDBJ whole genome shotgun (WGS) entry which is preliminary data.</text>
</comment>
<name>A0A9P8A2D1_MORAP</name>
<dbReference type="PANTHER" id="PTHR37049">
    <property type="entry name" value="PEPTIDASE S41 FAMILY PROTEIN"/>
    <property type="match status" value="1"/>
</dbReference>
<dbReference type="InterPro" id="IPR029045">
    <property type="entry name" value="ClpP/crotonase-like_dom_sf"/>
</dbReference>
<feature type="region of interest" description="Disordered" evidence="1">
    <location>
        <begin position="722"/>
        <end position="746"/>
    </location>
</feature>
<feature type="compositionally biased region" description="Low complexity" evidence="1">
    <location>
        <begin position="1097"/>
        <end position="1106"/>
    </location>
</feature>
<dbReference type="SUPFAM" id="SSF52096">
    <property type="entry name" value="ClpP/crotonase"/>
    <property type="match status" value="1"/>
</dbReference>
<feature type="domain" description="TLDc" evidence="2">
    <location>
        <begin position="382"/>
        <end position="676"/>
    </location>
</feature>
<dbReference type="PANTHER" id="PTHR37049:SF4">
    <property type="entry name" value="RHODANESE DOMAIN-CONTAINING PROTEIN"/>
    <property type="match status" value="1"/>
</dbReference>
<sequence>MGAVHSLLHADSAPPNHPDSTGQQRLDAEQGAQSRASSKMLRDMTSKFSELELLSLRQVFQQLKAQQDTEQAKQAEQPGQDTTSTTQKRLLGLTEDTFATYVNIGPGRSRAEQLFFRSFCNLAAYPDIPRSLASEDAPRTLTSKDFIKPLALYCQKIGEDTLMGVKPLKAIFESFADSSNTEVNADNDKQVLETDRSLPRHGEGSLQKSKTMEDSLKDLTLHSNFEWNPEDEDLVDSGPRVKAMDLVEILDELFRLTRAIVAQSADTDANTNTSTSTSTSAPHSNVSHQQKAARMVEHIIQYSRSEPHVHDPVDLTAESIDYAMFSKFVSRNAPNMFAALSQYFYSLFLIGHTLRAPAEDSSTKNLTLAGLSPIPVLDSASTMLTPENLALVSWFLPPSKPAPTMTNLYTGSVHGFSMNQFEVHVCKYPGPTLLLLLVERQKNATPTLGRRQSISFGTSRSRQSISGASPPYSNIPWGIDYRRSSIDSLTARASNAVGSAGASSRKGTMVDECASVADKPEPVQGASEAGTVPIVPRKNKERMILGAYVTETWKVSKAGWGNDSFALFELSPCFEVFPARKLNKMQSPLPGRGSSSQPSAAATPHRHYIHFLKNAGVGFGGHDSESCMLYMDDNLHYGNYRQDFAGGNVYTSAGGARHSGFDIDFEVVECEVWGLGGTEAKARQTKDWEFEQREANRRASVQLRGKNGEQDIDRDLLEMAGVIDPDRGHRHARRQSPDARQDTTHPMRYSSNWLGRTAASWIVLSLALPCLLSSLSTILVSAAPSTPRTGTTGRPHPQKRQDAAPPGQHPPPQDPCKTLGTLTEPAISWTHVQQCYESIPYSASEANDVLSTMHTLFREFYIFLDTATLDNQPKPFTNPPLDILKGLDLISQRDYGSDFRFHTDVDLLVTRLNDAHANYMAYCYRHYLFVQPFELYAPVVHNTQSVKILVDESGNGLEDCEVLTIDGVDALKAIQGWADTHVGFSKDAGVRLNKALTQLTFNTATKQWTLTPGQFTSRVTLPERQTMDYKIKCPADGTSEETVTADWNVYRLMSWRPFNSRESFLTHNCHRDTSEENAATGKAKSVLDQQKNRQQKKQQSAAASEQPPGSRQDTMKQRNRHPHKSIQAALEPPRHETIQPLPVLQKRQSLQAARIVYNGSTTAFYQLLKRPTIGVVVIPTHTVNMRTESEVLIEGFLRLYDSGVRNVILDLTSNGGGYVNFAYDLVEWMFPNANATSVYRSNLRASMSIKALAEGDLKDNDYNGYFNPGAFADPDTEEPHDDNFFLRGQKVRYANHPLDHSPMVHMIHKLGSLRTGMPWQNDAQRIVVMTDGACGSACGMTLNRLKNRHGVQSYAVGGRMGEDLSLFSFPGASVYGMDEIINDYENLGVDSPVKRLRYKGIYRVPVMQFFQDQEDGTVDPVPIEYNPKLYKADFHLDYTPSSARNHELLWEIVANNHWKEDGQTGDDPAIEKP</sequence>
<accession>A0A9P8A2D1</accession>
<feature type="region of interest" description="Disordered" evidence="1">
    <location>
        <begin position="266"/>
        <end position="287"/>
    </location>
</feature>
<organism evidence="3 4">
    <name type="scientific">Mortierella alpina</name>
    <name type="common">Oleaginous fungus</name>
    <name type="synonym">Mortierella renispora</name>
    <dbReference type="NCBI Taxonomy" id="64518"/>
    <lineage>
        <taxon>Eukaryota</taxon>
        <taxon>Fungi</taxon>
        <taxon>Fungi incertae sedis</taxon>
        <taxon>Mucoromycota</taxon>
        <taxon>Mortierellomycotina</taxon>
        <taxon>Mortierellomycetes</taxon>
        <taxon>Mortierellales</taxon>
        <taxon>Mortierellaceae</taxon>
        <taxon>Mortierella</taxon>
    </lineage>
</organism>
<dbReference type="GO" id="GO:0008236">
    <property type="term" value="F:serine-type peptidase activity"/>
    <property type="evidence" value="ECO:0007669"/>
    <property type="project" value="InterPro"/>
</dbReference>
<dbReference type="SMART" id="SM00584">
    <property type="entry name" value="TLDc"/>
    <property type="match status" value="1"/>
</dbReference>
<feature type="region of interest" description="Disordered" evidence="1">
    <location>
        <begin position="183"/>
        <end position="212"/>
    </location>
</feature>
<feature type="compositionally biased region" description="Polar residues" evidence="1">
    <location>
        <begin position="448"/>
        <end position="467"/>
    </location>
</feature>
<dbReference type="EMBL" id="JAIFTL010000098">
    <property type="protein sequence ID" value="KAG9323503.1"/>
    <property type="molecule type" value="Genomic_DNA"/>
</dbReference>
<dbReference type="PROSITE" id="PS51886">
    <property type="entry name" value="TLDC"/>
    <property type="match status" value="1"/>
</dbReference>
<dbReference type="Pfam" id="PF03572">
    <property type="entry name" value="Peptidase_S41"/>
    <property type="match status" value="1"/>
</dbReference>
<feature type="compositionally biased region" description="Basic and acidic residues" evidence="1">
    <location>
        <begin position="735"/>
        <end position="745"/>
    </location>
</feature>
<feature type="region of interest" description="Disordered" evidence="1">
    <location>
        <begin position="448"/>
        <end position="468"/>
    </location>
</feature>
<feature type="region of interest" description="Disordered" evidence="1">
    <location>
        <begin position="1072"/>
        <end position="1132"/>
    </location>
</feature>
<protein>
    <recommendedName>
        <fullName evidence="2">TLDc domain-containing protein</fullName>
    </recommendedName>
</protein>
<dbReference type="InterPro" id="IPR052766">
    <property type="entry name" value="S41A_metabolite_peptidase"/>
</dbReference>
<feature type="compositionally biased region" description="Low complexity" evidence="1">
    <location>
        <begin position="784"/>
        <end position="794"/>
    </location>
</feature>